<reference evidence="2 3" key="1">
    <citation type="submission" date="2015-09" db="EMBL/GenBank/DDBJ databases">
        <title>Draft genome sequence of Alicyclobacillus ferrooxydans DSM 22381.</title>
        <authorList>
            <person name="Hemp J."/>
        </authorList>
    </citation>
    <scope>NUCLEOTIDE SEQUENCE [LARGE SCALE GENOMIC DNA]</scope>
    <source>
        <strain evidence="2 3">TC-34</strain>
    </source>
</reference>
<dbReference type="PATRIC" id="fig|471514.4.peg.3702"/>
<sequence>MPQVVAVLKDYISRYDVLNRFSDEIGQVLVDMGYDVLEISVAEPSACLQELRQVLSQKDVLFVFSMSGVTLNFPQIYPVFDEFKVPIWAFYVDHPMYQEERLNVPIRYHIASFIAEEHLDYFRSQVSADTYACVVPHGAIRTQRQNTPFERRPIEVLVAGTYSDYNLMRQNLKQLPQNVQVLMNLVMEQMIQSDSLPLFQAFEDITKSMGIAIKEFEHTFIRQSMLYMDKLLRGLLRERILSSITDVPIHVFGEGWENASLPANVVRLPSVPYEKIVSLMRQTKIVLDIHPYIQGAHERTFQAMHEGAAILTVDTPYTRNNFRNAISAFRPREGMVNHQISSLLANPSLLEQRANMGEAIVQNGHMWSHRVQLMIEHVKRFLDSVE</sequence>
<dbReference type="AlphaFoldDB" id="A0A0P9CNE6"/>
<organism evidence="2 3">
    <name type="scientific">Alicyclobacillus ferrooxydans</name>
    <dbReference type="NCBI Taxonomy" id="471514"/>
    <lineage>
        <taxon>Bacteria</taxon>
        <taxon>Bacillati</taxon>
        <taxon>Bacillota</taxon>
        <taxon>Bacilli</taxon>
        <taxon>Bacillales</taxon>
        <taxon>Alicyclobacillaceae</taxon>
        <taxon>Alicyclobacillus</taxon>
    </lineage>
</organism>
<dbReference type="EMBL" id="LJCO01000033">
    <property type="protein sequence ID" value="KPV44416.1"/>
    <property type="molecule type" value="Genomic_DNA"/>
</dbReference>
<dbReference type="STRING" id="471514.AN477_07280"/>
<dbReference type="InterPro" id="IPR055259">
    <property type="entry name" value="YkvP/CgeB_Glyco_trans-like"/>
</dbReference>
<comment type="caution">
    <text evidence="2">The sequence shown here is derived from an EMBL/GenBank/DDBJ whole genome shotgun (WGS) entry which is preliminary data.</text>
</comment>
<keyword evidence="3" id="KW-1185">Reference proteome</keyword>
<dbReference type="SUPFAM" id="SSF53756">
    <property type="entry name" value="UDP-Glycosyltransferase/glycogen phosphorylase"/>
    <property type="match status" value="1"/>
</dbReference>
<accession>A0A0P9CNE6</accession>
<evidence type="ECO:0000313" key="2">
    <source>
        <dbReference type="EMBL" id="KPV44416.1"/>
    </source>
</evidence>
<evidence type="ECO:0000259" key="1">
    <source>
        <dbReference type="Pfam" id="PF13524"/>
    </source>
</evidence>
<dbReference type="OrthoDB" id="5756516at2"/>
<dbReference type="Pfam" id="PF13524">
    <property type="entry name" value="Glyco_trans_1_2"/>
    <property type="match status" value="1"/>
</dbReference>
<evidence type="ECO:0000313" key="3">
    <source>
        <dbReference type="Proteomes" id="UP000050482"/>
    </source>
</evidence>
<gene>
    <name evidence="2" type="ORF">AN477_07280</name>
</gene>
<name>A0A0P9CNE6_9BACL</name>
<protein>
    <recommendedName>
        <fullName evidence="1">Spore protein YkvP/CgeB glycosyl transferase-like domain-containing protein</fullName>
    </recommendedName>
</protein>
<dbReference type="Proteomes" id="UP000050482">
    <property type="component" value="Unassembled WGS sequence"/>
</dbReference>
<proteinExistence type="predicted"/>
<dbReference type="RefSeq" id="WP_054968505.1">
    <property type="nucleotide sequence ID" value="NZ_LJCO01000033.1"/>
</dbReference>
<feature type="domain" description="Spore protein YkvP/CgeB glycosyl transferase-like" evidence="1">
    <location>
        <begin position="237"/>
        <end position="375"/>
    </location>
</feature>